<dbReference type="EMBL" id="JAPUFD010000027">
    <property type="protein sequence ID" value="MDI1493527.1"/>
    <property type="molecule type" value="Genomic_DNA"/>
</dbReference>
<protein>
    <recommendedName>
        <fullName evidence="3">F-box domain-containing protein</fullName>
    </recommendedName>
</protein>
<evidence type="ECO:0008006" key="3">
    <source>
        <dbReference type="Google" id="ProtNLM"/>
    </source>
</evidence>
<proteinExistence type="predicted"/>
<accession>A0AA43QW64</accession>
<name>A0AA43QW64_9LECA</name>
<comment type="caution">
    <text evidence="1">The sequence shown here is derived from an EMBL/GenBank/DDBJ whole genome shotgun (WGS) entry which is preliminary data.</text>
</comment>
<dbReference type="Proteomes" id="UP001161017">
    <property type="component" value="Unassembled WGS sequence"/>
</dbReference>
<dbReference type="AlphaFoldDB" id="A0AA43QW64"/>
<organism evidence="1 2">
    <name type="scientific">Ramalina farinacea</name>
    <dbReference type="NCBI Taxonomy" id="258253"/>
    <lineage>
        <taxon>Eukaryota</taxon>
        <taxon>Fungi</taxon>
        <taxon>Dikarya</taxon>
        <taxon>Ascomycota</taxon>
        <taxon>Pezizomycotina</taxon>
        <taxon>Lecanoromycetes</taxon>
        <taxon>OSLEUM clade</taxon>
        <taxon>Lecanoromycetidae</taxon>
        <taxon>Lecanorales</taxon>
        <taxon>Lecanorineae</taxon>
        <taxon>Ramalinaceae</taxon>
        <taxon>Ramalina</taxon>
    </lineage>
</organism>
<reference evidence="1" key="1">
    <citation type="journal article" date="2023" name="Genome Biol. Evol.">
        <title>First Whole Genome Sequence and Flow Cytometry Genome Size Data for the Lichen-Forming Fungus Ramalina farinacea (Ascomycota).</title>
        <authorList>
            <person name="Llewellyn T."/>
            <person name="Mian S."/>
            <person name="Hill R."/>
            <person name="Leitch I.J."/>
            <person name="Gaya E."/>
        </authorList>
    </citation>
    <scope>NUCLEOTIDE SEQUENCE</scope>
    <source>
        <strain evidence="1">LIQ254RAFAR</strain>
    </source>
</reference>
<evidence type="ECO:0000313" key="1">
    <source>
        <dbReference type="EMBL" id="MDI1493527.1"/>
    </source>
</evidence>
<gene>
    <name evidence="1" type="ORF">OHK93_005317</name>
</gene>
<sequence>MARFKRARAVLHTTRDKRGRFAKPQEPLNFFSLPLEIRSIVYEYCFSWEHQQPTELFCESKNTLALKHLVLRTSRTVFSEALPVFWKCHILRIRMAVSPDTTLQYFPKVRPIPKLENIDWFSQELSRIGWVAPMKQLLTRLELMAPTIIYGVEWGDIPMFSCILLNFPNLRLLRLDLTAIADHGSLESDDQRLAQPNAKMTGMIGELWTRLDRLEIVMVHYMDDSLVEFRKAIGPGPHWDQEVTSKELCGGMRSIWSLQRPRETLADAKLARQIAATNRWSTYAHLQLMKPETWGNPCWAGGRRFKKIENAY</sequence>
<evidence type="ECO:0000313" key="2">
    <source>
        <dbReference type="Proteomes" id="UP001161017"/>
    </source>
</evidence>
<keyword evidence="2" id="KW-1185">Reference proteome</keyword>